<feature type="compositionally biased region" description="Basic and acidic residues" evidence="3">
    <location>
        <begin position="1226"/>
        <end position="1237"/>
    </location>
</feature>
<feature type="region of interest" description="Disordered" evidence="3">
    <location>
        <begin position="1270"/>
        <end position="1293"/>
    </location>
</feature>
<dbReference type="SMART" id="SM00248">
    <property type="entry name" value="ANK"/>
    <property type="match status" value="3"/>
</dbReference>
<evidence type="ECO:0000313" key="5">
    <source>
        <dbReference type="EMBL" id="MED6282685.1"/>
    </source>
</evidence>
<reference evidence="5 6" key="1">
    <citation type="submission" date="2021-06" db="EMBL/GenBank/DDBJ databases">
        <authorList>
            <person name="Palmer J.M."/>
        </authorList>
    </citation>
    <scope>NUCLEOTIDE SEQUENCE [LARGE SCALE GENOMIC DNA]</scope>
    <source>
        <strain evidence="5 6">CL_MEX2019</strain>
        <tissue evidence="5">Muscle</tissue>
    </source>
</reference>
<dbReference type="SUPFAM" id="SSF48403">
    <property type="entry name" value="Ankyrin repeat"/>
    <property type="match status" value="1"/>
</dbReference>
<feature type="region of interest" description="Disordered" evidence="3">
    <location>
        <begin position="1622"/>
        <end position="1642"/>
    </location>
</feature>
<feature type="compositionally biased region" description="Polar residues" evidence="3">
    <location>
        <begin position="218"/>
        <end position="267"/>
    </location>
</feature>
<evidence type="ECO:0000259" key="4">
    <source>
        <dbReference type="Pfam" id="PF16553"/>
    </source>
</evidence>
<comment type="caution">
    <text evidence="5">The sequence shown here is derived from an EMBL/GenBank/DDBJ whole genome shotgun (WGS) entry which is preliminary data.</text>
</comment>
<feature type="compositionally biased region" description="Low complexity" evidence="3">
    <location>
        <begin position="297"/>
        <end position="314"/>
    </location>
</feature>
<evidence type="ECO:0000313" key="6">
    <source>
        <dbReference type="Proteomes" id="UP001352852"/>
    </source>
</evidence>
<feature type="compositionally biased region" description="Pro residues" evidence="3">
    <location>
        <begin position="1771"/>
        <end position="1784"/>
    </location>
</feature>
<feature type="region of interest" description="Disordered" evidence="3">
    <location>
        <begin position="591"/>
        <end position="617"/>
    </location>
</feature>
<feature type="compositionally biased region" description="Basic and acidic residues" evidence="3">
    <location>
        <begin position="1410"/>
        <end position="1419"/>
    </location>
</feature>
<evidence type="ECO:0000256" key="2">
    <source>
        <dbReference type="PROSITE-ProRule" id="PRU00023"/>
    </source>
</evidence>
<name>A0ABU7E7E0_9TELE</name>
<dbReference type="InterPro" id="IPR036770">
    <property type="entry name" value="Ankyrin_rpt-contain_sf"/>
</dbReference>
<dbReference type="InterPro" id="IPR002110">
    <property type="entry name" value="Ankyrin_rpt"/>
</dbReference>
<feature type="compositionally biased region" description="Polar residues" evidence="3">
    <location>
        <begin position="1800"/>
        <end position="1811"/>
    </location>
</feature>
<feature type="region of interest" description="Disordered" evidence="3">
    <location>
        <begin position="1390"/>
        <end position="1456"/>
    </location>
</feature>
<feature type="region of interest" description="Disordered" evidence="3">
    <location>
        <begin position="1764"/>
        <end position="1823"/>
    </location>
</feature>
<feature type="region of interest" description="Disordered" evidence="3">
    <location>
        <begin position="443"/>
        <end position="486"/>
    </location>
</feature>
<feature type="region of interest" description="Disordered" evidence="3">
    <location>
        <begin position="724"/>
        <end position="779"/>
    </location>
</feature>
<dbReference type="Pfam" id="PF12796">
    <property type="entry name" value="Ank_2"/>
    <property type="match status" value="1"/>
</dbReference>
<protein>
    <recommendedName>
        <fullName evidence="4">BCL-6 corepressor PCGF1 binding domain-containing protein</fullName>
    </recommendedName>
</protein>
<evidence type="ECO:0000256" key="1">
    <source>
        <dbReference type="ARBA" id="ARBA00034703"/>
    </source>
</evidence>
<feature type="compositionally biased region" description="Polar residues" evidence="3">
    <location>
        <begin position="315"/>
        <end position="333"/>
    </location>
</feature>
<dbReference type="Gene3D" id="3.10.260.40">
    <property type="entry name" value="BCL-6 corepressor, PCGF1 binding domain"/>
    <property type="match status" value="1"/>
</dbReference>
<feature type="compositionally biased region" description="Polar residues" evidence="3">
    <location>
        <begin position="769"/>
        <end position="779"/>
    </location>
</feature>
<dbReference type="InterPro" id="IPR047144">
    <property type="entry name" value="BCOR-like"/>
</dbReference>
<dbReference type="PANTHER" id="PTHR24117:SF9">
    <property type="entry name" value="BCL-6 COREPRESSOR PCGF1 BINDING DOMAIN-CONTAINING PROTEIN"/>
    <property type="match status" value="1"/>
</dbReference>
<dbReference type="Proteomes" id="UP001352852">
    <property type="component" value="Unassembled WGS sequence"/>
</dbReference>
<feature type="region of interest" description="Disordered" evidence="3">
    <location>
        <begin position="1902"/>
        <end position="1926"/>
    </location>
</feature>
<keyword evidence="6" id="KW-1185">Reference proteome</keyword>
<feature type="compositionally biased region" description="Polar residues" evidence="3">
    <location>
        <begin position="469"/>
        <end position="486"/>
    </location>
</feature>
<gene>
    <name evidence="5" type="ORF">CHARACLAT_001050</name>
</gene>
<feature type="compositionally biased region" description="Basic and acidic residues" evidence="3">
    <location>
        <begin position="591"/>
        <end position="615"/>
    </location>
</feature>
<comment type="similarity">
    <text evidence="1">Belongs to the BCOR family.</text>
</comment>
<feature type="compositionally biased region" description="Basic and acidic residues" evidence="3">
    <location>
        <begin position="1134"/>
        <end position="1167"/>
    </location>
</feature>
<feature type="region of interest" description="Disordered" evidence="3">
    <location>
        <begin position="1847"/>
        <end position="1888"/>
    </location>
</feature>
<feature type="region of interest" description="Disordered" evidence="3">
    <location>
        <begin position="218"/>
        <end position="366"/>
    </location>
</feature>
<dbReference type="EMBL" id="JAHUTJ010049221">
    <property type="protein sequence ID" value="MED6282685.1"/>
    <property type="molecule type" value="Genomic_DNA"/>
</dbReference>
<feature type="compositionally biased region" description="Basic and acidic residues" evidence="3">
    <location>
        <begin position="1079"/>
        <end position="1107"/>
    </location>
</feature>
<feature type="region of interest" description="Disordered" evidence="3">
    <location>
        <begin position="984"/>
        <end position="1013"/>
    </location>
</feature>
<dbReference type="PANTHER" id="PTHR24117">
    <property type="entry name" value="AGAP007537-PB"/>
    <property type="match status" value="1"/>
</dbReference>
<feature type="compositionally biased region" description="Basic and acidic residues" evidence="3">
    <location>
        <begin position="1902"/>
        <end position="1916"/>
    </location>
</feature>
<dbReference type="Gene3D" id="1.25.40.20">
    <property type="entry name" value="Ankyrin repeat-containing domain"/>
    <property type="match status" value="1"/>
</dbReference>
<dbReference type="InterPro" id="IPR038227">
    <property type="entry name" value="PUFD_som_sf"/>
</dbReference>
<feature type="compositionally biased region" description="Acidic residues" evidence="3">
    <location>
        <begin position="1627"/>
        <end position="1640"/>
    </location>
</feature>
<feature type="domain" description="BCL-6 corepressor PCGF1 binding" evidence="4">
    <location>
        <begin position="1648"/>
        <end position="1760"/>
    </location>
</feature>
<feature type="repeat" description="ANK" evidence="2">
    <location>
        <begin position="1500"/>
        <end position="1532"/>
    </location>
</feature>
<sequence>MNPLAALSIDRNTLAGENIRPHGGIVYPGILPLSTQKPQAPCTSMRLGYDLLYKPSVPLLEGQKSVNGCAELYKNPAPDLQKPLLVSAPEGNGMGLNHRTVPAEKQSERTLNGAGNFIRLPWISPYMEASMYPFLDMAYKTSLLSAAPFTQQQLAYQSLCANGSNTPGDERLFFISPYSPPIRMSSVNLTRAVLSPLLCSQDKTLQGFGPQLPQELSAFSTSSQSRQEPQMQIESSECQREGSNSSGVKLSQPSSTKGTVSSGTHVNSPPVSQPPSSVPQSQSLSSATADAHKHLYKSSSSASLSASHHGSQHSCSMNSSGSNTKDSNFNAETHSTHAKKPLGTAVPQKTTKNVEEKANSAEELEFPSKAQAVANLGYLHPSQHTLVAKQKQDLKEGRPLPISSLNKVCYQTISSAVDIIQNQLKSPVSAESLTGQVTSVSSAVSAGQSSANRKQGKTHSKADTKDNQPDVSQYQQTNPENKNASNQIYRDSFLPCSLGYTNRYIPYSVAETMSLQRMPNKGHVFPHPLFLGSSSFYQSPTALKQGLPYGVLPYQSSGHLAAMSTCSGPENKKQTQSLSKTHNKIRAEEQFKNQKRQDANHCPKNDDEEALKAAPDKPVSVGRDEVVCIDLVRDEENDNIIEVPHKQHTSGEHQFKGKRSWLPETAHGIQKEEQSLSCLLPSPSNCTVSSRQDISEEENPESPFPDIPEEVTMQCARTSPWQFSRNSKAGASGGDAPEALGVGCGVNSPVKNNPQPSPPKNRILLVPSGTESGSSDFTNNDLETQLKVRIQKSPALGGSSLSESPGCISEGPASIDSSPLVPVWSVLNPRFPAEGVVNSRLSLCASIDPTCTRGSRSPNVVGSRCRNGRLKIPVCQPRSSSCSTGENGNPGAPGCGNRIDQFHIGATHNAAWPGSSFRGSSCGESSPACGNPPLDGHRFPPSGGFTQGPSCPNLFAANGELNRVHNNLTPNVLKDLLTNSSYGNEGTDLNIQDHGNLPEGDPKEPDCCTNRPSNLNKQISNSPGCVGDQFKDLTTSLLPDVSKLSREQSSLQRTVLQFSELELREKGGGEEELADGQQEDGRRDEKQEEERRNEEGGGDRCEQRDGWKGGGGTPSAAHLRGLDPSSSHKHHIYRHMDKVPVLKEKNDSSVEDEKNEEVDHQGEKKNESPASPPDQQQALVSAPRGPFQGSSPSQRPNLNMTINQRRIFSLEPFHQSSIISSRQKRGRNDEGEDEGRTGRPNKKVKPTNDLKKLKVRIELNGLRLNKPRLPGELGQWRPSGEKAADMDRKFSPVRERSEVNGSWSESRFLRRDGPKVLQAVLPSDAHPVQEPNSLVQCQQASSSFTSSTSSQLQDKHQMLKESCKVSTLSVPPLSSVSADHHLLCCHDNALDMPKGKRPFKMKHTAGEAARGAERDRGGSEDEEQSGKVSQSDPSKSPGRHPASPETQHSARPVPPEVRRLIVNKTVGETLLQRAARLGYQEVVLYCLERQLCDVNHRDNAGYCALHEACARGWLGIVRLLIAHGADVNCSSQDGTRPLHDAVENDHVEVVRFLLACGADPTLTTYSGRGPLSMTHSAAMETFLEDYLSDIQGRSEGDPGICWEFHGSSVCEPSCEGAVYNILADPPGPDEDEEDEDDDMDEEHRARREVFEFELSDRPLLPCYNIKMSSSQGPRNWLLLADVLGRLRMTSRSFRRLFPQLNVQSVPEDEFYRQASLSQLLTGPDEQELASFRPDVKDPLELVEATPELAGMLGSSLEFVDSRWDSLDVSPPSTPPPSPGPPPCPTQSLPAGPQGEDTSPESRTVKSISGPQHSGCFPPSVKLDSSLWGQQKDEALTSAKPGMTLTASWWEPQRPPNPGTNGPGNPDSKTGEQQSREKKTSGLTSMKLNSVDGGKMWEQQRLRSRNVETKVVGEEPKPVPIRNKKAGDLNPAHLKEEMNSNIWKNQGSKAGTDLDCPDASALTELPLQSRRSEISSCSKLDLWHPEGAKRPGGTTTAANTCEGFSLAGNTLKLDTSWQRNLTNVRVHIRDLGMKVAGLQKDVKKVPSILSRSLEPNTHHGNICGKKSDLLQLEPIMGGGAHGLDRLGSAVVSACGEPFCMDQVHSSLREKLVVFTALRGCLARETSSAADEYLTREAEQPSFIDAAEGKDEWAVCVHGAGTSRRPDEARLRTWMTIGMLVPVPFGSRDSMPNPSELLTSNTPLDRILCYTERKRISNRLICSAAGRLEPRNLGRTTSQNLVSGWNNCRKSSLLAVSRTGSQAREEIDLLKFWTKLFQQDSEFFLKNSLEDFRTLQFLHPELLLRPPQPPLLLDSHQDS</sequence>
<feature type="region of interest" description="Disordered" evidence="3">
    <location>
        <begin position="1065"/>
        <end position="1247"/>
    </location>
</feature>
<accession>A0ABU7E7E0</accession>
<dbReference type="InterPro" id="IPR032365">
    <property type="entry name" value="PUFD"/>
</dbReference>
<feature type="region of interest" description="Disordered" evidence="3">
    <location>
        <begin position="687"/>
        <end position="707"/>
    </location>
</feature>
<proteinExistence type="inferred from homology"/>
<dbReference type="PROSITE" id="PS50088">
    <property type="entry name" value="ANK_REPEAT"/>
    <property type="match status" value="2"/>
</dbReference>
<organism evidence="5 6">
    <name type="scientific">Characodon lateralis</name>
    <dbReference type="NCBI Taxonomy" id="208331"/>
    <lineage>
        <taxon>Eukaryota</taxon>
        <taxon>Metazoa</taxon>
        <taxon>Chordata</taxon>
        <taxon>Craniata</taxon>
        <taxon>Vertebrata</taxon>
        <taxon>Euteleostomi</taxon>
        <taxon>Actinopterygii</taxon>
        <taxon>Neopterygii</taxon>
        <taxon>Teleostei</taxon>
        <taxon>Neoteleostei</taxon>
        <taxon>Acanthomorphata</taxon>
        <taxon>Ovalentaria</taxon>
        <taxon>Atherinomorphae</taxon>
        <taxon>Cyprinodontiformes</taxon>
        <taxon>Goodeidae</taxon>
        <taxon>Characodon</taxon>
    </lineage>
</organism>
<keyword evidence="2" id="KW-0040">ANK repeat</keyword>
<dbReference type="PROSITE" id="PS50297">
    <property type="entry name" value="ANK_REP_REGION"/>
    <property type="match status" value="2"/>
</dbReference>
<feature type="repeat" description="ANK" evidence="2">
    <location>
        <begin position="1533"/>
        <end position="1565"/>
    </location>
</feature>
<dbReference type="Pfam" id="PF16553">
    <property type="entry name" value="PUFD"/>
    <property type="match status" value="1"/>
</dbReference>
<feature type="compositionally biased region" description="Polar residues" evidence="3">
    <location>
        <begin position="1188"/>
        <end position="1206"/>
    </location>
</feature>
<feature type="compositionally biased region" description="Basic and acidic residues" evidence="3">
    <location>
        <begin position="1279"/>
        <end position="1293"/>
    </location>
</feature>
<evidence type="ECO:0000256" key="3">
    <source>
        <dbReference type="SAM" id="MobiDB-lite"/>
    </source>
</evidence>